<dbReference type="InterPro" id="IPR027417">
    <property type="entry name" value="P-loop_NTPase"/>
</dbReference>
<comment type="subcellular location">
    <subcellularLocation>
        <location evidence="1">Cell membrane</location>
        <topology evidence="1">Peripheral membrane protein</topology>
    </subcellularLocation>
</comment>
<protein>
    <submittedName>
        <fullName evidence="7">ABC transporter ATP-binding protein</fullName>
    </submittedName>
</protein>
<dbReference type="EMBL" id="BSEV01000011">
    <property type="protein sequence ID" value="GLK11327.1"/>
    <property type="molecule type" value="Genomic_DNA"/>
</dbReference>
<evidence type="ECO:0000256" key="5">
    <source>
        <dbReference type="ARBA" id="ARBA00023251"/>
    </source>
</evidence>
<dbReference type="GO" id="GO:0005886">
    <property type="term" value="C:plasma membrane"/>
    <property type="evidence" value="ECO:0007669"/>
    <property type="project" value="UniProtKB-SubCell"/>
</dbReference>
<evidence type="ECO:0000256" key="1">
    <source>
        <dbReference type="ARBA" id="ARBA00004202"/>
    </source>
</evidence>
<dbReference type="GO" id="GO:0005524">
    <property type="term" value="F:ATP binding"/>
    <property type="evidence" value="ECO:0007669"/>
    <property type="project" value="UniProtKB-KW"/>
</dbReference>
<name>A0A9W6I3E4_9ACTN</name>
<dbReference type="Gene3D" id="3.40.50.300">
    <property type="entry name" value="P-loop containing nucleotide triphosphate hydrolases"/>
    <property type="match status" value="1"/>
</dbReference>
<dbReference type="PROSITE" id="PS00211">
    <property type="entry name" value="ABC_TRANSPORTER_1"/>
    <property type="match status" value="1"/>
</dbReference>
<evidence type="ECO:0000313" key="8">
    <source>
        <dbReference type="Proteomes" id="UP001143474"/>
    </source>
</evidence>
<dbReference type="AlphaFoldDB" id="A0A9W6I3E4"/>
<keyword evidence="3" id="KW-0547">Nucleotide-binding</keyword>
<dbReference type="GO" id="GO:0046677">
    <property type="term" value="P:response to antibiotic"/>
    <property type="evidence" value="ECO:0007669"/>
    <property type="project" value="UniProtKB-KW"/>
</dbReference>
<comment type="caution">
    <text evidence="7">The sequence shown here is derived from an EMBL/GenBank/DDBJ whole genome shotgun (WGS) entry which is preliminary data.</text>
</comment>
<evidence type="ECO:0000313" key="7">
    <source>
        <dbReference type="EMBL" id="GLK11327.1"/>
    </source>
</evidence>
<organism evidence="7 8">
    <name type="scientific">Streptosporangium carneum</name>
    <dbReference type="NCBI Taxonomy" id="47481"/>
    <lineage>
        <taxon>Bacteria</taxon>
        <taxon>Bacillati</taxon>
        <taxon>Actinomycetota</taxon>
        <taxon>Actinomycetes</taxon>
        <taxon>Streptosporangiales</taxon>
        <taxon>Streptosporangiaceae</taxon>
        <taxon>Streptosporangium</taxon>
    </lineage>
</organism>
<evidence type="ECO:0000259" key="6">
    <source>
        <dbReference type="PROSITE" id="PS50893"/>
    </source>
</evidence>
<reference evidence="7" key="2">
    <citation type="submission" date="2023-01" db="EMBL/GenBank/DDBJ databases">
        <authorList>
            <person name="Sun Q."/>
            <person name="Evtushenko L."/>
        </authorList>
    </citation>
    <scope>NUCLEOTIDE SEQUENCE</scope>
    <source>
        <strain evidence="7">VKM Ac-2007</strain>
    </source>
</reference>
<keyword evidence="4 7" id="KW-0067">ATP-binding</keyword>
<dbReference type="RefSeq" id="WP_271219713.1">
    <property type="nucleotide sequence ID" value="NZ_BAAAVD010000049.1"/>
</dbReference>
<dbReference type="Proteomes" id="UP001143474">
    <property type="component" value="Unassembled WGS sequence"/>
</dbReference>
<sequence>MSRIAYDVRNLVKTYPKQSSRATDDVTFQIAEGEIFGLLGDNGAGKTTLVRQMVNLLRPDAGRIELFGRDITEDPRHVSRLVGYMPQSGSALNRLTVGEAVYFAAHLRGLGASAAKRERDELLDLLRVTEIRNKSSSHLSGGQCRLLQLAVAMAARPPVLVLDEPTNDLDPANRKYVWEVLRHWNSEYRTTIILITHDAVEAEKVIKRVGIVQRGRFTALGTPAELKSATALKLHVELSFLPGDPPELPPGMTPWKTADDSWALTVDRGDAQELLAKLDFAKITDIRLYSATLEDLYLHYVS</sequence>
<dbReference type="InterPro" id="IPR003439">
    <property type="entry name" value="ABC_transporter-like_ATP-bd"/>
</dbReference>
<dbReference type="PROSITE" id="PS50893">
    <property type="entry name" value="ABC_TRANSPORTER_2"/>
    <property type="match status" value="1"/>
</dbReference>
<dbReference type="PANTHER" id="PTHR42711">
    <property type="entry name" value="ABC TRANSPORTER ATP-BINDING PROTEIN"/>
    <property type="match status" value="1"/>
</dbReference>
<keyword evidence="5" id="KW-0046">Antibiotic resistance</keyword>
<gene>
    <name evidence="7" type="ORF">GCM10017600_47340</name>
</gene>
<accession>A0A9W6I3E4</accession>
<keyword evidence="8" id="KW-1185">Reference proteome</keyword>
<proteinExistence type="predicted"/>
<evidence type="ECO:0000256" key="2">
    <source>
        <dbReference type="ARBA" id="ARBA00022448"/>
    </source>
</evidence>
<dbReference type="InterPro" id="IPR003593">
    <property type="entry name" value="AAA+_ATPase"/>
</dbReference>
<reference evidence="7" key="1">
    <citation type="journal article" date="2014" name="Int. J. Syst. Evol. Microbiol.">
        <title>Complete genome sequence of Corynebacterium casei LMG S-19264T (=DSM 44701T), isolated from a smear-ripened cheese.</title>
        <authorList>
            <consortium name="US DOE Joint Genome Institute (JGI-PGF)"/>
            <person name="Walter F."/>
            <person name="Albersmeier A."/>
            <person name="Kalinowski J."/>
            <person name="Ruckert C."/>
        </authorList>
    </citation>
    <scope>NUCLEOTIDE SEQUENCE</scope>
    <source>
        <strain evidence="7">VKM Ac-2007</strain>
    </source>
</reference>
<dbReference type="GO" id="GO:0016887">
    <property type="term" value="F:ATP hydrolysis activity"/>
    <property type="evidence" value="ECO:0007669"/>
    <property type="project" value="InterPro"/>
</dbReference>
<feature type="domain" description="ABC transporter" evidence="6">
    <location>
        <begin position="6"/>
        <end position="239"/>
    </location>
</feature>
<evidence type="ECO:0000256" key="4">
    <source>
        <dbReference type="ARBA" id="ARBA00022840"/>
    </source>
</evidence>
<dbReference type="Pfam" id="PF00005">
    <property type="entry name" value="ABC_tran"/>
    <property type="match status" value="1"/>
</dbReference>
<dbReference type="PANTHER" id="PTHR42711:SF19">
    <property type="entry name" value="DOXORUBICIN RESISTANCE ATP-BINDING PROTEIN DRRA"/>
    <property type="match status" value="1"/>
</dbReference>
<keyword evidence="2" id="KW-0813">Transport</keyword>
<evidence type="ECO:0000256" key="3">
    <source>
        <dbReference type="ARBA" id="ARBA00022741"/>
    </source>
</evidence>
<dbReference type="InterPro" id="IPR050763">
    <property type="entry name" value="ABC_transporter_ATP-binding"/>
</dbReference>
<dbReference type="SUPFAM" id="SSF52540">
    <property type="entry name" value="P-loop containing nucleoside triphosphate hydrolases"/>
    <property type="match status" value="1"/>
</dbReference>
<dbReference type="SMART" id="SM00382">
    <property type="entry name" value="AAA"/>
    <property type="match status" value="1"/>
</dbReference>
<dbReference type="InterPro" id="IPR017871">
    <property type="entry name" value="ABC_transporter-like_CS"/>
</dbReference>